<gene>
    <name evidence="2" type="ORF">LX69_00479</name>
</gene>
<dbReference type="OrthoDB" id="1122560at2"/>
<evidence type="ECO:0000256" key="1">
    <source>
        <dbReference type="SAM" id="MobiDB-lite"/>
    </source>
</evidence>
<keyword evidence="3" id="KW-1185">Reference proteome</keyword>
<evidence type="ECO:0000313" key="2">
    <source>
        <dbReference type="EMBL" id="PZX20028.1"/>
    </source>
</evidence>
<organism evidence="2 3">
    <name type="scientific">Breznakibacter xylanolyticus</name>
    <dbReference type="NCBI Taxonomy" id="990"/>
    <lineage>
        <taxon>Bacteria</taxon>
        <taxon>Pseudomonadati</taxon>
        <taxon>Bacteroidota</taxon>
        <taxon>Bacteroidia</taxon>
        <taxon>Marinilabiliales</taxon>
        <taxon>Marinilabiliaceae</taxon>
        <taxon>Breznakibacter</taxon>
    </lineage>
</organism>
<dbReference type="EMBL" id="QKZK01000003">
    <property type="protein sequence ID" value="PZX20028.1"/>
    <property type="molecule type" value="Genomic_DNA"/>
</dbReference>
<sequence length="74" mass="7827">MPGLNRRGPQGEGAMTGRRMGRCNPDNKGLSNDEIMSKRSSETPLRLHLGRGTGAGLGRGRSMGKGNGHGHGMR</sequence>
<proteinExistence type="predicted"/>
<dbReference type="RefSeq" id="WP_146260613.1">
    <property type="nucleotide sequence ID" value="NZ_QKZK01000003.1"/>
</dbReference>
<dbReference type="AlphaFoldDB" id="A0A2W7NIC4"/>
<accession>A0A2W7NIC4</accession>
<dbReference type="Proteomes" id="UP000249239">
    <property type="component" value="Unassembled WGS sequence"/>
</dbReference>
<evidence type="ECO:0000313" key="3">
    <source>
        <dbReference type="Proteomes" id="UP000249239"/>
    </source>
</evidence>
<comment type="caution">
    <text evidence="2">The sequence shown here is derived from an EMBL/GenBank/DDBJ whole genome shotgun (WGS) entry which is preliminary data.</text>
</comment>
<feature type="region of interest" description="Disordered" evidence="1">
    <location>
        <begin position="1"/>
        <end position="74"/>
    </location>
</feature>
<protein>
    <submittedName>
        <fullName evidence="2">Uncharacterized protein</fullName>
    </submittedName>
</protein>
<reference evidence="2 3" key="1">
    <citation type="submission" date="2018-06" db="EMBL/GenBank/DDBJ databases">
        <title>Genomic Encyclopedia of Archaeal and Bacterial Type Strains, Phase II (KMG-II): from individual species to whole genera.</title>
        <authorList>
            <person name="Goeker M."/>
        </authorList>
    </citation>
    <scope>NUCLEOTIDE SEQUENCE [LARGE SCALE GENOMIC DNA]</scope>
    <source>
        <strain evidence="2 3">DSM 6779</strain>
    </source>
</reference>
<feature type="compositionally biased region" description="Gly residues" evidence="1">
    <location>
        <begin position="51"/>
        <end position="74"/>
    </location>
</feature>
<dbReference type="InterPro" id="IPR035205">
    <property type="entry name" value="DUF5320"/>
</dbReference>
<dbReference type="Pfam" id="PF17253">
    <property type="entry name" value="DUF5320"/>
    <property type="match status" value="1"/>
</dbReference>
<name>A0A2W7NIC4_9BACT</name>